<dbReference type="PANTHER" id="PTHR12526">
    <property type="entry name" value="GLYCOSYLTRANSFERASE"/>
    <property type="match status" value="1"/>
</dbReference>
<dbReference type="RefSeq" id="WP_160558379.1">
    <property type="nucleotide sequence ID" value="NZ_QZDT01000001.1"/>
</dbReference>
<dbReference type="GO" id="GO:0016757">
    <property type="term" value="F:glycosyltransferase activity"/>
    <property type="evidence" value="ECO:0007669"/>
    <property type="project" value="InterPro"/>
</dbReference>
<dbReference type="SUPFAM" id="SSF53756">
    <property type="entry name" value="UDP-Glycosyltransferase/glycogen phosphorylase"/>
    <property type="match status" value="1"/>
</dbReference>
<organism evidence="2 3">
    <name type="scientific">Parablautia muri</name>
    <dbReference type="NCBI Taxonomy" id="2320879"/>
    <lineage>
        <taxon>Bacteria</taxon>
        <taxon>Bacillati</taxon>
        <taxon>Bacillota</taxon>
        <taxon>Clostridia</taxon>
        <taxon>Lachnospirales</taxon>
        <taxon>Lachnospiraceae</taxon>
        <taxon>Parablautia</taxon>
    </lineage>
</organism>
<evidence type="ECO:0000313" key="3">
    <source>
        <dbReference type="Proteomes" id="UP001154420"/>
    </source>
</evidence>
<feature type="domain" description="Glycosyl transferase family 1" evidence="1">
    <location>
        <begin position="172"/>
        <end position="328"/>
    </location>
</feature>
<sequence length="352" mass="40075">MRKQDRTKVLMVGPDRSVHGGISGVVNLYYEADLDRKIDLCYIGTMVDGNKLRKLLKAVQAFLIFCLKVPCFQIVHVNVASDSSYYRKSFFIKTAKLFQKKIVIHQHGGDFPNFYNKQLNKRGKEQVRKVFAMADRFLVLSSEWKEFFSCMVEESKIKVFPNAIQIPPAVDKQYGQHKILFLGRLCKTKGIEELFIAMKELLKEYPDLRLYLGGVWEDKELKALTAGHSSHVIDLGWITGEEKNKYLSECDLFVLPTYFEGQPVSVLEAMAYSCAVVASEVGGIPQMIEDGRTGILIKPRDVSSLKDGLRRALGDTKLCARLGENARRKVEADFSIEKSIDRLLWIYEDILA</sequence>
<reference evidence="2" key="1">
    <citation type="submission" date="2018-09" db="EMBL/GenBank/DDBJ databases">
        <title>Murine metabolic-syndrome-specific gut microbial biobank.</title>
        <authorList>
            <person name="Liu C."/>
        </authorList>
    </citation>
    <scope>NUCLEOTIDE SEQUENCE</scope>
    <source>
        <strain evidence="2">D42-62</strain>
    </source>
</reference>
<dbReference type="Proteomes" id="UP001154420">
    <property type="component" value="Unassembled WGS sequence"/>
</dbReference>
<dbReference type="AlphaFoldDB" id="A0A9X5BCT2"/>
<dbReference type="Gene3D" id="3.40.50.2000">
    <property type="entry name" value="Glycogen Phosphorylase B"/>
    <property type="match status" value="2"/>
</dbReference>
<evidence type="ECO:0000313" key="2">
    <source>
        <dbReference type="EMBL" id="NBJ91304.1"/>
    </source>
</evidence>
<dbReference type="OrthoDB" id="9806653at2"/>
<comment type="caution">
    <text evidence="2">The sequence shown here is derived from an EMBL/GenBank/DDBJ whole genome shotgun (WGS) entry which is preliminary data.</text>
</comment>
<proteinExistence type="predicted"/>
<accession>A0A9X5BCT2</accession>
<gene>
    <name evidence="2" type="ORF">D5281_01565</name>
</gene>
<dbReference type="InterPro" id="IPR001296">
    <property type="entry name" value="Glyco_trans_1"/>
</dbReference>
<dbReference type="EMBL" id="QZDT01000001">
    <property type="protein sequence ID" value="NBJ91304.1"/>
    <property type="molecule type" value="Genomic_DNA"/>
</dbReference>
<dbReference type="PANTHER" id="PTHR12526:SF630">
    <property type="entry name" value="GLYCOSYLTRANSFERASE"/>
    <property type="match status" value="1"/>
</dbReference>
<dbReference type="Pfam" id="PF00534">
    <property type="entry name" value="Glycos_transf_1"/>
    <property type="match status" value="1"/>
</dbReference>
<dbReference type="CDD" id="cd03801">
    <property type="entry name" value="GT4_PimA-like"/>
    <property type="match status" value="1"/>
</dbReference>
<protein>
    <submittedName>
        <fullName evidence="2">Glycosyltransferase family 1 protein</fullName>
    </submittedName>
</protein>
<name>A0A9X5BCT2_9FIRM</name>
<evidence type="ECO:0000259" key="1">
    <source>
        <dbReference type="Pfam" id="PF00534"/>
    </source>
</evidence>
<keyword evidence="3" id="KW-1185">Reference proteome</keyword>